<dbReference type="InterPro" id="IPR053141">
    <property type="entry name" value="Mycobact_SerProt_Inhib_Rv3364c"/>
</dbReference>
<feature type="domain" description="Roadblock/LAMTOR2" evidence="1">
    <location>
        <begin position="385"/>
        <end position="475"/>
    </location>
</feature>
<gene>
    <name evidence="2" type="ORF">Raf01_43120</name>
</gene>
<dbReference type="SUPFAM" id="SSF52129">
    <property type="entry name" value="Caspase-like"/>
    <property type="match status" value="1"/>
</dbReference>
<dbReference type="SMART" id="SM00960">
    <property type="entry name" value="Robl_LC7"/>
    <property type="match status" value="2"/>
</dbReference>
<evidence type="ECO:0000259" key="1">
    <source>
        <dbReference type="SMART" id="SM00960"/>
    </source>
</evidence>
<protein>
    <recommendedName>
        <fullName evidence="1">Roadblock/LAMTOR2 domain-containing protein</fullName>
    </recommendedName>
</protein>
<dbReference type="Pfam" id="PF00656">
    <property type="entry name" value="Peptidase_C14"/>
    <property type="match status" value="1"/>
</dbReference>
<dbReference type="InterPro" id="IPR029030">
    <property type="entry name" value="Caspase-like_dom_sf"/>
</dbReference>
<comment type="caution">
    <text evidence="2">The sequence shown here is derived from an EMBL/GenBank/DDBJ whole genome shotgun (WGS) entry which is preliminary data.</text>
</comment>
<dbReference type="NCBIfam" id="NF047832">
    <property type="entry name" value="caspase_w_EACC1"/>
    <property type="match status" value="1"/>
</dbReference>
<reference evidence="2" key="1">
    <citation type="submission" date="2021-01" db="EMBL/GenBank/DDBJ databases">
        <title>Whole genome shotgun sequence of Rugosimonospora africana NBRC 104875.</title>
        <authorList>
            <person name="Komaki H."/>
            <person name="Tamura T."/>
        </authorList>
    </citation>
    <scope>NUCLEOTIDE SEQUENCE</scope>
    <source>
        <strain evidence="2">NBRC 104875</strain>
    </source>
</reference>
<dbReference type="SUPFAM" id="SSF103196">
    <property type="entry name" value="Roadblock/LC7 domain"/>
    <property type="match status" value="2"/>
</dbReference>
<dbReference type="Pfam" id="PF03259">
    <property type="entry name" value="Robl_LC7"/>
    <property type="match status" value="2"/>
</dbReference>
<keyword evidence="3" id="KW-1185">Reference proteome</keyword>
<dbReference type="GO" id="GO:0006508">
    <property type="term" value="P:proteolysis"/>
    <property type="evidence" value="ECO:0007669"/>
    <property type="project" value="InterPro"/>
</dbReference>
<dbReference type="AlphaFoldDB" id="A0A8J3QRI3"/>
<dbReference type="Proteomes" id="UP000642748">
    <property type="component" value="Unassembled WGS sequence"/>
</dbReference>
<accession>A0A8J3QRI3</accession>
<dbReference type="PANTHER" id="PTHR36222">
    <property type="entry name" value="SERINE PROTEASE INHIBITOR RV3364C"/>
    <property type="match status" value="1"/>
</dbReference>
<dbReference type="EMBL" id="BONZ01000039">
    <property type="protein sequence ID" value="GIH16140.1"/>
    <property type="molecule type" value="Genomic_DNA"/>
</dbReference>
<dbReference type="InterPro" id="IPR011600">
    <property type="entry name" value="Pept_C14_caspase"/>
</dbReference>
<dbReference type="PANTHER" id="PTHR36222:SF1">
    <property type="entry name" value="SERINE PROTEASE INHIBITOR RV3364C"/>
    <property type="match status" value="1"/>
</dbReference>
<sequence>MDQHYRALLIGNAFFPADQALPRLDGPQNDILAVRDALLHPEYGMFDPGEVAMLAERTSHELGRQLEGFFREADRDDVLLLYYSGHGKLDEHGNLLLCGQDTRLDRLISTAVSSDRLNAMIAVSVARAIIIILDCCYSGAFKSVPDIVAPVVPSDGRGRFVMAACRARELAADAMGPRHLSPFTHHLVAGLTGQVAKTTEEGFVSLDDLYRYVHSEMRNTRGQVPVRRGAYEGTIQIARSVKRRMPLSVAPKVIHIVDVEPDEVLPVERIRVRGLLPGDFWTATTEVRWIQITRLDEQVELQLTPQPVKSRANVEIVNNDTGELRVVRIIVRPTAIRGLEVGFDTTNERLRSQVKDLIRPVEDTDADAARAPLAEPSADRSPDDARRVIDQFVKRVPGVRQAILVTDSGLADEARGPMGRDDLDRLAAAVGWLRNAGKHLATLTTAHLQWVFADLDAGVVTVTPVAGGSCVGLYTTADADLGVAAYETAKLAHTLADHTRPPTSAARAQRSGNAATVESKLSWVLDELVSESGGRSLVGCVVASIDGIALATNHRFPFDATFAAAVACSLLASCRAVSAQMNAGEVRQATVATSSGYCLVTPFSDRAVLLQLLTDRVDLASSYFEAMRLAKLVGYIAEAELVLSDSGL</sequence>
<dbReference type="InterPro" id="IPR004942">
    <property type="entry name" value="Roadblock/LAMTOR2_dom"/>
</dbReference>
<name>A0A8J3QRI3_9ACTN</name>
<evidence type="ECO:0000313" key="3">
    <source>
        <dbReference type="Proteomes" id="UP000642748"/>
    </source>
</evidence>
<evidence type="ECO:0000313" key="2">
    <source>
        <dbReference type="EMBL" id="GIH16140.1"/>
    </source>
</evidence>
<organism evidence="2 3">
    <name type="scientific">Rugosimonospora africana</name>
    <dbReference type="NCBI Taxonomy" id="556532"/>
    <lineage>
        <taxon>Bacteria</taxon>
        <taxon>Bacillati</taxon>
        <taxon>Actinomycetota</taxon>
        <taxon>Actinomycetes</taxon>
        <taxon>Micromonosporales</taxon>
        <taxon>Micromonosporaceae</taxon>
        <taxon>Rugosimonospora</taxon>
    </lineage>
</organism>
<feature type="domain" description="Roadblock/LAMTOR2" evidence="1">
    <location>
        <begin position="522"/>
        <end position="613"/>
    </location>
</feature>
<dbReference type="Gene3D" id="3.30.450.30">
    <property type="entry name" value="Dynein light chain 2a, cytoplasmic"/>
    <property type="match status" value="2"/>
</dbReference>
<dbReference type="GO" id="GO:0004197">
    <property type="term" value="F:cysteine-type endopeptidase activity"/>
    <property type="evidence" value="ECO:0007669"/>
    <property type="project" value="InterPro"/>
</dbReference>
<dbReference type="RefSeq" id="WP_203919727.1">
    <property type="nucleotide sequence ID" value="NZ_BONZ01000039.1"/>
</dbReference>
<dbReference type="Gene3D" id="3.40.50.1460">
    <property type="match status" value="1"/>
</dbReference>
<proteinExistence type="predicted"/>